<sequence>MSQIADVGRSIDADGPRRHLGDGHQIAEFLIGDDAVTFHQVVDEERYEHISAAETEEAVFDKQEVKHDEGHGFGSLPDSGGKGASPAATACR</sequence>
<protein>
    <submittedName>
        <fullName evidence="2">Uncharacterized protein</fullName>
    </submittedName>
</protein>
<dbReference type="EMBL" id="VSSQ01081280">
    <property type="protein sequence ID" value="MPN30232.1"/>
    <property type="molecule type" value="Genomic_DNA"/>
</dbReference>
<reference evidence="2" key="1">
    <citation type="submission" date="2019-08" db="EMBL/GenBank/DDBJ databases">
        <authorList>
            <person name="Kucharzyk K."/>
            <person name="Murdoch R.W."/>
            <person name="Higgins S."/>
            <person name="Loffler F."/>
        </authorList>
    </citation>
    <scope>NUCLEOTIDE SEQUENCE</scope>
</reference>
<dbReference type="AlphaFoldDB" id="A0A645GW16"/>
<feature type="region of interest" description="Disordered" evidence="1">
    <location>
        <begin position="64"/>
        <end position="92"/>
    </location>
</feature>
<proteinExistence type="predicted"/>
<organism evidence="2">
    <name type="scientific">bioreactor metagenome</name>
    <dbReference type="NCBI Taxonomy" id="1076179"/>
    <lineage>
        <taxon>unclassified sequences</taxon>
        <taxon>metagenomes</taxon>
        <taxon>ecological metagenomes</taxon>
    </lineage>
</organism>
<evidence type="ECO:0000313" key="2">
    <source>
        <dbReference type="EMBL" id="MPN30232.1"/>
    </source>
</evidence>
<name>A0A645GW16_9ZZZZ</name>
<gene>
    <name evidence="2" type="ORF">SDC9_177695</name>
</gene>
<accession>A0A645GW16</accession>
<evidence type="ECO:0000256" key="1">
    <source>
        <dbReference type="SAM" id="MobiDB-lite"/>
    </source>
</evidence>
<comment type="caution">
    <text evidence="2">The sequence shown here is derived from an EMBL/GenBank/DDBJ whole genome shotgun (WGS) entry which is preliminary data.</text>
</comment>